<protein>
    <submittedName>
        <fullName evidence="2">Uncharacterized protein</fullName>
    </submittedName>
</protein>
<organism evidence="2 3">
    <name type="scientific">Phytophthora infestans</name>
    <name type="common">Potato late blight agent</name>
    <name type="synonym">Botrytis infestans</name>
    <dbReference type="NCBI Taxonomy" id="4787"/>
    <lineage>
        <taxon>Eukaryota</taxon>
        <taxon>Sar</taxon>
        <taxon>Stramenopiles</taxon>
        <taxon>Oomycota</taxon>
        <taxon>Peronosporomycetes</taxon>
        <taxon>Peronosporales</taxon>
        <taxon>Peronosporaceae</taxon>
        <taxon>Phytophthora</taxon>
    </lineage>
</organism>
<dbReference type="AlphaFoldDB" id="A0A8S9US90"/>
<evidence type="ECO:0000256" key="1">
    <source>
        <dbReference type="SAM" id="MobiDB-lite"/>
    </source>
</evidence>
<gene>
    <name evidence="2" type="ORF">GN958_ATG07190</name>
</gene>
<proteinExistence type="predicted"/>
<accession>A0A8S9US90</accession>
<reference evidence="2" key="1">
    <citation type="submission" date="2020-03" db="EMBL/GenBank/DDBJ databases">
        <title>Hybrid Assembly of Korean Phytophthora infestans isolates.</title>
        <authorList>
            <person name="Prokchorchik M."/>
            <person name="Lee Y."/>
            <person name="Seo J."/>
            <person name="Cho J.-H."/>
            <person name="Park Y.-E."/>
            <person name="Jang D.-C."/>
            <person name="Im J.-S."/>
            <person name="Choi J.-G."/>
            <person name="Park H.-J."/>
            <person name="Lee G.-B."/>
            <person name="Lee Y.-G."/>
            <person name="Hong S.-Y."/>
            <person name="Cho K."/>
            <person name="Sohn K.H."/>
        </authorList>
    </citation>
    <scope>NUCLEOTIDE SEQUENCE</scope>
    <source>
        <strain evidence="2">KR_2_A2</strain>
    </source>
</reference>
<name>A0A8S9US90_PHYIN</name>
<dbReference type="Proteomes" id="UP000704712">
    <property type="component" value="Unassembled WGS sequence"/>
</dbReference>
<dbReference type="EMBL" id="JAACNO010001004">
    <property type="protein sequence ID" value="KAF4143621.1"/>
    <property type="molecule type" value="Genomic_DNA"/>
</dbReference>
<evidence type="ECO:0000313" key="2">
    <source>
        <dbReference type="EMBL" id="KAF4143621.1"/>
    </source>
</evidence>
<comment type="caution">
    <text evidence="2">The sequence shown here is derived from an EMBL/GenBank/DDBJ whole genome shotgun (WGS) entry which is preliminary data.</text>
</comment>
<sequence length="105" mass="11835">MTTPGWWQVELYMKRLIVMMILQTKNQSIMNEAASHVTYLLSVTESVVSDENGYDFLFDPSDKHEAGCSSNLRDEIDDPQGAWNKTHPEMMFLDSPADTSGKSSS</sequence>
<feature type="region of interest" description="Disordered" evidence="1">
    <location>
        <begin position="67"/>
        <end position="105"/>
    </location>
</feature>
<evidence type="ECO:0000313" key="3">
    <source>
        <dbReference type="Proteomes" id="UP000704712"/>
    </source>
</evidence>